<organism evidence="2 3">
    <name type="scientific">Rangifer tarandus platyrhynchus</name>
    <name type="common">Svalbard reindeer</name>
    <dbReference type="NCBI Taxonomy" id="3082113"/>
    <lineage>
        <taxon>Eukaryota</taxon>
        <taxon>Metazoa</taxon>
        <taxon>Chordata</taxon>
        <taxon>Craniata</taxon>
        <taxon>Vertebrata</taxon>
        <taxon>Euteleostomi</taxon>
        <taxon>Mammalia</taxon>
        <taxon>Eutheria</taxon>
        <taxon>Laurasiatheria</taxon>
        <taxon>Artiodactyla</taxon>
        <taxon>Ruminantia</taxon>
        <taxon>Pecora</taxon>
        <taxon>Cervidae</taxon>
        <taxon>Odocoileinae</taxon>
        <taxon>Rangifer</taxon>
    </lineage>
</organism>
<feature type="region of interest" description="Disordered" evidence="1">
    <location>
        <begin position="102"/>
        <end position="186"/>
    </location>
</feature>
<evidence type="ECO:0000256" key="1">
    <source>
        <dbReference type="SAM" id="MobiDB-lite"/>
    </source>
</evidence>
<protein>
    <submittedName>
        <fullName evidence="2">Uncharacterized protein</fullName>
    </submittedName>
</protein>
<evidence type="ECO:0000313" key="2">
    <source>
        <dbReference type="EMBL" id="CAI9165757.1"/>
    </source>
</evidence>
<evidence type="ECO:0000313" key="3">
    <source>
        <dbReference type="Proteomes" id="UP001176941"/>
    </source>
</evidence>
<dbReference type="EMBL" id="OX459961">
    <property type="protein sequence ID" value="CAI9165757.1"/>
    <property type="molecule type" value="Genomic_DNA"/>
</dbReference>
<feature type="compositionally biased region" description="Low complexity" evidence="1">
    <location>
        <begin position="163"/>
        <end position="186"/>
    </location>
</feature>
<proteinExistence type="predicted"/>
<name>A0ABN8YVX1_RANTA</name>
<keyword evidence="3" id="KW-1185">Reference proteome</keyword>
<accession>A0ABN8YVX1</accession>
<sequence>MDRVPLGAYLQLQELDLANSPWVWRRTPSRQGLALTPGFPPETGRGWAAPRPHTCGGHLGVAERAAGSLPGLREAGPGTLTPSPKGVKVMLTVCWGPLEPPAVRQASHGDGARPPPGSSLSAGLSQPTSRALPVGTGSGRRVQGGGSTLCGEPTCRLARLSRRSSPLGPRHPPRGLGLKGPATLVP</sequence>
<gene>
    <name evidence="2" type="ORF">MRATA1EN1_LOCUS14719</name>
</gene>
<feature type="compositionally biased region" description="Low complexity" evidence="1">
    <location>
        <begin position="118"/>
        <end position="127"/>
    </location>
</feature>
<feature type="compositionally biased region" description="Gly residues" evidence="1">
    <location>
        <begin position="136"/>
        <end position="148"/>
    </location>
</feature>
<reference evidence="2" key="1">
    <citation type="submission" date="2023-04" db="EMBL/GenBank/DDBJ databases">
        <authorList>
            <consortium name="ELIXIR-Norway"/>
        </authorList>
    </citation>
    <scope>NUCLEOTIDE SEQUENCE [LARGE SCALE GENOMIC DNA]</scope>
</reference>
<dbReference type="Proteomes" id="UP001176941">
    <property type="component" value="Chromosome 25"/>
</dbReference>